<evidence type="ECO:0000313" key="3">
    <source>
        <dbReference type="Proteomes" id="UP001236369"/>
    </source>
</evidence>
<evidence type="ECO:0000256" key="1">
    <source>
        <dbReference type="SAM" id="MobiDB-lite"/>
    </source>
</evidence>
<proteinExistence type="predicted"/>
<organism evidence="2 3">
    <name type="scientific">Methylobacterium persicinum</name>
    <dbReference type="NCBI Taxonomy" id="374426"/>
    <lineage>
        <taxon>Bacteria</taxon>
        <taxon>Pseudomonadati</taxon>
        <taxon>Pseudomonadota</taxon>
        <taxon>Alphaproteobacteria</taxon>
        <taxon>Hyphomicrobiales</taxon>
        <taxon>Methylobacteriaceae</taxon>
        <taxon>Methylobacterium</taxon>
    </lineage>
</organism>
<sequence>MPKADELIPRLTSALPRDLLLDLLDMSTARALQAHEVIRDHTDLKGKNARGAEGQVRFRLMEKGFQDVCELHGGIALAGGLLPGTELNFYQPFMRFEGDRGGVVLALASMPGRRELPTKNQSRASGVTLNYHLTPRLCLDASDPKPGDIFVLLLVARDPARSGKVDEIAIGAIDSNYSTYLFYETVEAFMANYVIISEPKTAPEAASAAEAKPSLVKLKAARKPFKPPEAPNIAGEGQSDNKA</sequence>
<feature type="region of interest" description="Disordered" evidence="1">
    <location>
        <begin position="220"/>
        <end position="243"/>
    </location>
</feature>
<evidence type="ECO:0000313" key="2">
    <source>
        <dbReference type="EMBL" id="MDQ0445477.1"/>
    </source>
</evidence>
<reference evidence="2 3" key="1">
    <citation type="submission" date="2023-07" db="EMBL/GenBank/DDBJ databases">
        <title>Genomic Encyclopedia of Type Strains, Phase IV (KMG-IV): sequencing the most valuable type-strain genomes for metagenomic binning, comparative biology and taxonomic classification.</title>
        <authorList>
            <person name="Goeker M."/>
        </authorList>
    </citation>
    <scope>NUCLEOTIDE SEQUENCE [LARGE SCALE GENOMIC DNA]</scope>
    <source>
        <strain evidence="2 3">DSM 19562</strain>
    </source>
</reference>
<protein>
    <submittedName>
        <fullName evidence="2">Uncharacterized protein</fullName>
    </submittedName>
</protein>
<comment type="caution">
    <text evidence="2">The sequence shown here is derived from an EMBL/GenBank/DDBJ whole genome shotgun (WGS) entry which is preliminary data.</text>
</comment>
<dbReference type="EMBL" id="JAUSVV010000038">
    <property type="protein sequence ID" value="MDQ0445477.1"/>
    <property type="molecule type" value="Genomic_DNA"/>
</dbReference>
<keyword evidence="3" id="KW-1185">Reference proteome</keyword>
<dbReference type="Proteomes" id="UP001236369">
    <property type="component" value="Unassembled WGS sequence"/>
</dbReference>
<gene>
    <name evidence="2" type="ORF">QO016_005006</name>
</gene>
<name>A0ABU0HT03_9HYPH</name>
<accession>A0ABU0HT03</accession>
<dbReference type="RefSeq" id="WP_238252643.1">
    <property type="nucleotide sequence ID" value="NZ_BPQX01000057.1"/>
</dbReference>